<accession>A0A381SVQ6</accession>
<gene>
    <name evidence="2" type="ORF">METZ01_LOCUS58267</name>
</gene>
<organism evidence="2">
    <name type="scientific">marine metagenome</name>
    <dbReference type="NCBI Taxonomy" id="408172"/>
    <lineage>
        <taxon>unclassified sequences</taxon>
        <taxon>metagenomes</taxon>
        <taxon>ecological metagenomes</taxon>
    </lineage>
</organism>
<evidence type="ECO:0000256" key="1">
    <source>
        <dbReference type="SAM" id="MobiDB-lite"/>
    </source>
</evidence>
<reference evidence="2" key="1">
    <citation type="submission" date="2018-05" db="EMBL/GenBank/DDBJ databases">
        <authorList>
            <person name="Lanie J.A."/>
            <person name="Ng W.-L."/>
            <person name="Kazmierczak K.M."/>
            <person name="Andrzejewski T.M."/>
            <person name="Davidsen T.M."/>
            <person name="Wayne K.J."/>
            <person name="Tettelin H."/>
            <person name="Glass J.I."/>
            <person name="Rusch D."/>
            <person name="Podicherti R."/>
            <person name="Tsui H.-C.T."/>
            <person name="Winkler M.E."/>
        </authorList>
    </citation>
    <scope>NUCLEOTIDE SEQUENCE</scope>
</reference>
<dbReference type="EMBL" id="UINC01003336">
    <property type="protein sequence ID" value="SVA05413.1"/>
    <property type="molecule type" value="Genomic_DNA"/>
</dbReference>
<feature type="compositionally biased region" description="Basic residues" evidence="1">
    <location>
        <begin position="42"/>
        <end position="52"/>
    </location>
</feature>
<proteinExistence type="predicted"/>
<feature type="compositionally biased region" description="Basic residues" evidence="1">
    <location>
        <begin position="8"/>
        <end position="22"/>
    </location>
</feature>
<feature type="non-terminal residue" evidence="2">
    <location>
        <position position="59"/>
    </location>
</feature>
<evidence type="ECO:0000313" key="2">
    <source>
        <dbReference type="EMBL" id="SVA05413.1"/>
    </source>
</evidence>
<protein>
    <submittedName>
        <fullName evidence="2">Uncharacterized protein</fullName>
    </submittedName>
</protein>
<name>A0A381SVQ6_9ZZZZ</name>
<feature type="non-terminal residue" evidence="2">
    <location>
        <position position="1"/>
    </location>
</feature>
<dbReference type="AlphaFoldDB" id="A0A381SVQ6"/>
<sequence length="59" mass="6908">RHHEAGGRLRHRRRDSHGRAARGLRYPERLQQSGRQGSCHFGGHRSPRNRRSQTRDEGL</sequence>
<feature type="region of interest" description="Disordered" evidence="1">
    <location>
        <begin position="1"/>
        <end position="59"/>
    </location>
</feature>